<keyword evidence="16" id="KW-0675">Receptor</keyword>
<comment type="subcellular location">
    <subcellularLocation>
        <location evidence="1">Mitochondrion outer membrane</location>
        <topology evidence="1">Single-pass membrane protein</topology>
    </subcellularLocation>
</comment>
<keyword evidence="9" id="KW-0496">Mitochondrion</keyword>
<dbReference type="Gene3D" id="6.10.140.2220">
    <property type="match status" value="1"/>
</dbReference>
<dbReference type="Pfam" id="PF02064">
    <property type="entry name" value="MAS20"/>
    <property type="match status" value="1"/>
</dbReference>
<keyword evidence="4" id="KW-0808">Transferase</keyword>
<dbReference type="InterPro" id="IPR023392">
    <property type="entry name" value="Tom20_dom_sf"/>
</dbReference>
<feature type="region of interest" description="Disordered" evidence="14">
    <location>
        <begin position="241"/>
        <end position="349"/>
    </location>
</feature>
<sequence length="705" mass="77762">MVTGKQIAVTASVTAVVAAVGYAAYFDYNRRNNPQFRRRLRRDRKKAEKTAVKISKNSSPDDVNELAQELLKSVADDKLPESPSEKERYFMANLSKGEALCQASSDSYPAAACCFYLALRVYPNPMELVMIYQKSTPEMVFRLVMSMMAHEARQKQARYFDVFPPKDKNVQIRDKNKSKGKKSSKDEDNKSEVVVPNRALFTTKEFAPGDTVYEEDALVSTLLPCAQNGQFCYHCMKLVPPKKPKETRRRPEDLKKAVEKEESKEQDKPDDAEKAEAKDQDKPKDSEKTESEEQDKPVDAEKTESEEQDKPVDAEKTGSEEQASEPGEKKDDPDSYADAAKEGLKPKFSNKSTGALECDKCHETVYCSEKCRQDAYDGYHQILCPSSSSSAAREFALLAQQSHELSPILIAKFFGILLDNEKKKELKRVLAGANVNQSEVDEYTIWEHLECMRYLELIPTSNDSKMLKKLGELLNSNVPGLTEFVTNDRYTMLKGKLDYNAYAVHSASGVEVPSETEETHVSDTMRDDHASSAVGISLYLISSHITHDCDPNAQMIFPRNTNKAAIKALKPIAADEELRVSFVDPSLDVEARRKKLQSAYRLECPCSKCKSDLAAKASEPAPAATPATAAAATDSTEDTATYAEVAASPAPATTAAPEEDSAEAKTEADPAPSEEKADVPEANAAETDGPEAAKAAETDGPANNE</sequence>
<evidence type="ECO:0000256" key="7">
    <source>
        <dbReference type="ARBA" id="ARBA00022787"/>
    </source>
</evidence>
<feature type="compositionally biased region" description="Basic and acidic residues" evidence="14">
    <location>
        <begin position="249"/>
        <end position="319"/>
    </location>
</feature>
<feature type="domain" description="SET" evidence="15">
    <location>
        <begin position="479"/>
        <end position="583"/>
    </location>
</feature>
<dbReference type="Gene3D" id="2.170.270.10">
    <property type="entry name" value="SET domain"/>
    <property type="match status" value="1"/>
</dbReference>
<dbReference type="GO" id="GO:0042799">
    <property type="term" value="F:histone H4K20 methyltransferase activity"/>
    <property type="evidence" value="ECO:0007669"/>
    <property type="project" value="TreeGrafter"/>
</dbReference>
<dbReference type="SUPFAM" id="SSF82199">
    <property type="entry name" value="SET domain"/>
    <property type="match status" value="1"/>
</dbReference>
<keyword evidence="3" id="KW-0489">Methyltransferase</keyword>
<evidence type="ECO:0000256" key="11">
    <source>
        <dbReference type="ARBA" id="ARBA00042380"/>
    </source>
</evidence>
<keyword evidence="5" id="KW-0949">S-adenosyl-L-methionine</keyword>
<dbReference type="InterPro" id="IPR002056">
    <property type="entry name" value="MAS20"/>
</dbReference>
<dbReference type="Gene3D" id="1.20.960.10">
    <property type="entry name" value="Mitochondrial outer membrane translocase complex, subunit Tom20 domain"/>
    <property type="match status" value="1"/>
</dbReference>
<dbReference type="PROSITE" id="PS50280">
    <property type="entry name" value="SET"/>
    <property type="match status" value="1"/>
</dbReference>
<dbReference type="SUPFAM" id="SSF47157">
    <property type="entry name" value="Mitochondrial import receptor subunit Tom20"/>
    <property type="match status" value="1"/>
</dbReference>
<dbReference type="Proteomes" id="UP001140094">
    <property type="component" value="Unassembled WGS sequence"/>
</dbReference>
<evidence type="ECO:0000256" key="13">
    <source>
        <dbReference type="ARBA" id="ARBA00048619"/>
    </source>
</evidence>
<evidence type="ECO:0000313" key="17">
    <source>
        <dbReference type="Proteomes" id="UP001140094"/>
    </source>
</evidence>
<feature type="compositionally biased region" description="Basic and acidic residues" evidence="14">
    <location>
        <begin position="326"/>
        <end position="345"/>
    </location>
</feature>
<evidence type="ECO:0000313" key="16">
    <source>
        <dbReference type="EMBL" id="KAJ2803103.1"/>
    </source>
</evidence>
<evidence type="ECO:0000256" key="8">
    <source>
        <dbReference type="ARBA" id="ARBA00022989"/>
    </source>
</evidence>
<dbReference type="GO" id="GO:0045814">
    <property type="term" value="P:negative regulation of gene expression, epigenetic"/>
    <property type="evidence" value="ECO:0007669"/>
    <property type="project" value="TreeGrafter"/>
</dbReference>
<name>A0A9W8LU41_9FUNG</name>
<evidence type="ECO:0000256" key="12">
    <source>
        <dbReference type="ARBA" id="ARBA00044528"/>
    </source>
</evidence>
<evidence type="ECO:0000256" key="3">
    <source>
        <dbReference type="ARBA" id="ARBA00022603"/>
    </source>
</evidence>
<dbReference type="SMART" id="SM00317">
    <property type="entry name" value="SET"/>
    <property type="match status" value="1"/>
</dbReference>
<gene>
    <name evidence="16" type="primary">TOM20</name>
    <name evidence="16" type="ORF">H4R20_003021</name>
</gene>
<dbReference type="AlphaFoldDB" id="A0A9W8LU41"/>
<feature type="region of interest" description="Disordered" evidence="14">
    <location>
        <begin position="41"/>
        <end position="61"/>
    </location>
</feature>
<dbReference type="GO" id="GO:0006886">
    <property type="term" value="P:intracellular protein transport"/>
    <property type="evidence" value="ECO:0007669"/>
    <property type="project" value="InterPro"/>
</dbReference>
<dbReference type="OrthoDB" id="2154253at2759"/>
<dbReference type="PANTHER" id="PTHR46402:SF2">
    <property type="entry name" value="HISTONE-LYSINE N-TRIMETHYLTRANSFERASE SMYD5"/>
    <property type="match status" value="1"/>
</dbReference>
<comment type="caution">
    <text evidence="16">The sequence shown here is derived from an EMBL/GenBank/DDBJ whole genome shotgun (WGS) entry which is preliminary data.</text>
</comment>
<comment type="catalytic activity">
    <reaction evidence="13">
        <text>L-lysyl-[histone] + S-adenosyl-L-methionine = N(6)-methyl-L-lysyl-[histone] + S-adenosyl-L-homocysteine + H(+)</text>
        <dbReference type="Rhea" id="RHEA:10024"/>
        <dbReference type="Rhea" id="RHEA-COMP:9845"/>
        <dbReference type="Rhea" id="RHEA-COMP:9846"/>
        <dbReference type="ChEBI" id="CHEBI:15378"/>
        <dbReference type="ChEBI" id="CHEBI:29969"/>
        <dbReference type="ChEBI" id="CHEBI:57856"/>
        <dbReference type="ChEBI" id="CHEBI:59789"/>
        <dbReference type="ChEBI" id="CHEBI:61929"/>
    </reaction>
    <physiologicalReaction direction="left-to-right" evidence="13">
        <dbReference type="Rhea" id="RHEA:10025"/>
    </physiologicalReaction>
</comment>
<evidence type="ECO:0000256" key="6">
    <source>
        <dbReference type="ARBA" id="ARBA00022692"/>
    </source>
</evidence>
<dbReference type="PANTHER" id="PTHR46402">
    <property type="entry name" value="SET AND MYND DOMAIN-CONTAINING PROTEIN 5"/>
    <property type="match status" value="1"/>
</dbReference>
<keyword evidence="7" id="KW-1000">Mitochondrion outer membrane</keyword>
<dbReference type="Gene3D" id="1.10.220.160">
    <property type="match status" value="1"/>
</dbReference>
<dbReference type="GO" id="GO:0006605">
    <property type="term" value="P:protein targeting"/>
    <property type="evidence" value="ECO:0007669"/>
    <property type="project" value="InterPro"/>
</dbReference>
<dbReference type="GO" id="GO:0005742">
    <property type="term" value="C:mitochondrial outer membrane translocase complex"/>
    <property type="evidence" value="ECO:0007669"/>
    <property type="project" value="InterPro"/>
</dbReference>
<reference evidence="16" key="1">
    <citation type="submission" date="2022-07" db="EMBL/GenBank/DDBJ databases">
        <title>Phylogenomic reconstructions and comparative analyses of Kickxellomycotina fungi.</title>
        <authorList>
            <person name="Reynolds N.K."/>
            <person name="Stajich J.E."/>
            <person name="Barry K."/>
            <person name="Grigoriev I.V."/>
            <person name="Crous P."/>
            <person name="Smith M.E."/>
        </authorList>
    </citation>
    <scope>NUCLEOTIDE SEQUENCE</scope>
    <source>
        <strain evidence="16">NRRL 1565</strain>
    </source>
</reference>
<keyword evidence="8" id="KW-1133">Transmembrane helix</keyword>
<keyword evidence="10" id="KW-0472">Membrane</keyword>
<organism evidence="16 17">
    <name type="scientific">Coemansia guatemalensis</name>
    <dbReference type="NCBI Taxonomy" id="2761395"/>
    <lineage>
        <taxon>Eukaryota</taxon>
        <taxon>Fungi</taxon>
        <taxon>Fungi incertae sedis</taxon>
        <taxon>Zoopagomycota</taxon>
        <taxon>Kickxellomycotina</taxon>
        <taxon>Kickxellomycetes</taxon>
        <taxon>Kickxellales</taxon>
        <taxon>Kickxellaceae</taxon>
        <taxon>Coemansia</taxon>
    </lineage>
</organism>
<evidence type="ECO:0000256" key="14">
    <source>
        <dbReference type="SAM" id="MobiDB-lite"/>
    </source>
</evidence>
<evidence type="ECO:0000259" key="15">
    <source>
        <dbReference type="PROSITE" id="PS50280"/>
    </source>
</evidence>
<dbReference type="SUPFAM" id="SSF144232">
    <property type="entry name" value="HIT/MYND zinc finger-like"/>
    <property type="match status" value="1"/>
</dbReference>
<evidence type="ECO:0000256" key="5">
    <source>
        <dbReference type="ARBA" id="ARBA00022691"/>
    </source>
</evidence>
<dbReference type="Pfam" id="PF00856">
    <property type="entry name" value="SET"/>
    <property type="match status" value="1"/>
</dbReference>
<keyword evidence="6" id="KW-0812">Transmembrane</keyword>
<feature type="region of interest" description="Disordered" evidence="14">
    <location>
        <begin position="618"/>
        <end position="705"/>
    </location>
</feature>
<keyword evidence="17" id="KW-1185">Reference proteome</keyword>
<evidence type="ECO:0000256" key="4">
    <source>
        <dbReference type="ARBA" id="ARBA00022679"/>
    </source>
</evidence>
<comment type="similarity">
    <text evidence="2">Belongs to the Tom20 family.</text>
</comment>
<evidence type="ECO:0000256" key="9">
    <source>
        <dbReference type="ARBA" id="ARBA00023128"/>
    </source>
</evidence>
<dbReference type="PRINTS" id="PR00351">
    <property type="entry name" value="OM20RECEPTOR"/>
</dbReference>
<evidence type="ECO:0000256" key="1">
    <source>
        <dbReference type="ARBA" id="ARBA00004572"/>
    </source>
</evidence>
<dbReference type="GO" id="GO:0032259">
    <property type="term" value="P:methylation"/>
    <property type="evidence" value="ECO:0007669"/>
    <property type="project" value="UniProtKB-KW"/>
</dbReference>
<evidence type="ECO:0000256" key="2">
    <source>
        <dbReference type="ARBA" id="ARBA00005792"/>
    </source>
</evidence>
<dbReference type="EMBL" id="JANBUO010000569">
    <property type="protein sequence ID" value="KAJ2803103.1"/>
    <property type="molecule type" value="Genomic_DNA"/>
</dbReference>
<dbReference type="InterPro" id="IPR001214">
    <property type="entry name" value="SET_dom"/>
</dbReference>
<protein>
    <recommendedName>
        <fullName evidence="12">Histone-lysine N-methyltransferase SET5</fullName>
    </recommendedName>
    <alternativeName>
        <fullName evidence="11">SET domain-containing protein 5</fullName>
    </alternativeName>
</protein>
<feature type="compositionally biased region" description="Basic and acidic residues" evidence="14">
    <location>
        <begin position="662"/>
        <end position="679"/>
    </location>
</feature>
<evidence type="ECO:0000256" key="10">
    <source>
        <dbReference type="ARBA" id="ARBA00023136"/>
    </source>
</evidence>
<feature type="region of interest" description="Disordered" evidence="14">
    <location>
        <begin position="170"/>
        <end position="191"/>
    </location>
</feature>
<proteinExistence type="inferred from homology"/>
<dbReference type="CDD" id="cd20071">
    <property type="entry name" value="SET_SMYD"/>
    <property type="match status" value="1"/>
</dbReference>
<accession>A0A9W8LU41</accession>
<dbReference type="InterPro" id="IPR046341">
    <property type="entry name" value="SET_dom_sf"/>
</dbReference>
<feature type="compositionally biased region" description="Low complexity" evidence="14">
    <location>
        <begin position="618"/>
        <end position="656"/>
    </location>
</feature>